<evidence type="ECO:0000313" key="2">
    <source>
        <dbReference type="Proteomes" id="UP000186559"/>
    </source>
</evidence>
<dbReference type="Proteomes" id="UP000186559">
    <property type="component" value="Chromosome"/>
</dbReference>
<accession>A0A1U7CZK3</accession>
<organism evidence="1 2">
    <name type="scientific">Salipiger profundus</name>
    <dbReference type="NCBI Taxonomy" id="1229727"/>
    <lineage>
        <taxon>Bacteria</taxon>
        <taxon>Pseudomonadati</taxon>
        <taxon>Pseudomonadota</taxon>
        <taxon>Alphaproteobacteria</taxon>
        <taxon>Rhodobacterales</taxon>
        <taxon>Roseobacteraceae</taxon>
        <taxon>Salipiger</taxon>
    </lineage>
</organism>
<dbReference type="KEGG" id="tpro:Ga0080559_TMP477"/>
<keyword evidence="2" id="KW-1185">Reference proteome</keyword>
<evidence type="ECO:0000313" key="1">
    <source>
        <dbReference type="EMBL" id="APX21273.1"/>
    </source>
</evidence>
<proteinExistence type="predicted"/>
<dbReference type="EMBL" id="CP014796">
    <property type="protein sequence ID" value="APX21273.1"/>
    <property type="molecule type" value="Genomic_DNA"/>
</dbReference>
<sequence length="102" mass="11587">MAFRVSKSRTFTVPVQVGDEDFTATFHALPDVALKEFDAPGVEMQKEFLRRVIVRLEGLVDDHDQPLGFSSTLFEELIDYSDLRWAMLGAYHTGFYRAKAGN</sequence>
<reference evidence="1 2" key="1">
    <citation type="submission" date="2016-03" db="EMBL/GenBank/DDBJ databases">
        <title>Deep-sea bacteria in the southern Pacific.</title>
        <authorList>
            <person name="Tang K."/>
        </authorList>
    </citation>
    <scope>NUCLEOTIDE SEQUENCE [LARGE SCALE GENOMIC DNA]</scope>
    <source>
        <strain evidence="1 2">JLT2016</strain>
    </source>
</reference>
<name>A0A1U7CZK3_9RHOB</name>
<dbReference type="AlphaFoldDB" id="A0A1U7CZK3"/>
<dbReference type="RefSeq" id="WP_076621957.1">
    <property type="nucleotide sequence ID" value="NZ_BMEW01000002.1"/>
</dbReference>
<protein>
    <submittedName>
        <fullName evidence="1">Uncharacterized protein</fullName>
    </submittedName>
</protein>
<dbReference type="STRING" id="1229727.Ga0080559_TMP477"/>
<gene>
    <name evidence="1" type="ORF">Ga0080559_TMP477</name>
</gene>